<protein>
    <recommendedName>
        <fullName evidence="5">Secreted protein</fullName>
    </recommendedName>
</protein>
<evidence type="ECO:0000256" key="2">
    <source>
        <dbReference type="SAM" id="SignalP"/>
    </source>
</evidence>
<evidence type="ECO:0000313" key="3">
    <source>
        <dbReference type="EMBL" id="KAG7164907.1"/>
    </source>
</evidence>
<accession>A0A8J5JVW6</accession>
<sequence length="98" mass="10835">MRLMCVLVVVVLVCLATDTHAGPSYGRYLTGARNRSGGRRRQGNQRGHRTNRLNSVNKPPNRSGRMRSRPPSGLPGAHFLPDPYAFVNSDVYPAVSFK</sequence>
<feature type="signal peptide" evidence="2">
    <location>
        <begin position="1"/>
        <end position="21"/>
    </location>
</feature>
<dbReference type="AlphaFoldDB" id="A0A8J5JVW6"/>
<keyword evidence="4" id="KW-1185">Reference proteome</keyword>
<gene>
    <name evidence="3" type="ORF">Hamer_G017315</name>
</gene>
<feature type="compositionally biased region" description="Basic residues" evidence="1">
    <location>
        <begin position="36"/>
        <end position="51"/>
    </location>
</feature>
<proteinExistence type="predicted"/>
<evidence type="ECO:0008006" key="5">
    <source>
        <dbReference type="Google" id="ProtNLM"/>
    </source>
</evidence>
<organism evidence="3 4">
    <name type="scientific">Homarus americanus</name>
    <name type="common">American lobster</name>
    <dbReference type="NCBI Taxonomy" id="6706"/>
    <lineage>
        <taxon>Eukaryota</taxon>
        <taxon>Metazoa</taxon>
        <taxon>Ecdysozoa</taxon>
        <taxon>Arthropoda</taxon>
        <taxon>Crustacea</taxon>
        <taxon>Multicrustacea</taxon>
        <taxon>Malacostraca</taxon>
        <taxon>Eumalacostraca</taxon>
        <taxon>Eucarida</taxon>
        <taxon>Decapoda</taxon>
        <taxon>Pleocyemata</taxon>
        <taxon>Astacidea</taxon>
        <taxon>Nephropoidea</taxon>
        <taxon>Nephropidae</taxon>
        <taxon>Homarus</taxon>
    </lineage>
</organism>
<evidence type="ECO:0000256" key="1">
    <source>
        <dbReference type="SAM" id="MobiDB-lite"/>
    </source>
</evidence>
<dbReference type="EMBL" id="JAHLQT010024908">
    <property type="protein sequence ID" value="KAG7164907.1"/>
    <property type="molecule type" value="Genomic_DNA"/>
</dbReference>
<reference evidence="3" key="1">
    <citation type="journal article" date="2021" name="Sci. Adv.">
        <title>The American lobster genome reveals insights on longevity, neural, and immune adaptations.</title>
        <authorList>
            <person name="Polinski J.M."/>
            <person name="Zimin A.V."/>
            <person name="Clark K.F."/>
            <person name="Kohn A.B."/>
            <person name="Sadowski N."/>
            <person name="Timp W."/>
            <person name="Ptitsyn A."/>
            <person name="Khanna P."/>
            <person name="Romanova D.Y."/>
            <person name="Williams P."/>
            <person name="Greenwood S.J."/>
            <person name="Moroz L.L."/>
            <person name="Walt D.R."/>
            <person name="Bodnar A.G."/>
        </authorList>
    </citation>
    <scope>NUCLEOTIDE SEQUENCE</scope>
    <source>
        <strain evidence="3">GMGI-L3</strain>
    </source>
</reference>
<feature type="compositionally biased region" description="Low complexity" evidence="1">
    <location>
        <begin position="59"/>
        <end position="76"/>
    </location>
</feature>
<feature type="region of interest" description="Disordered" evidence="1">
    <location>
        <begin position="20"/>
        <end position="76"/>
    </location>
</feature>
<feature type="chain" id="PRO_5035203439" description="Secreted protein" evidence="2">
    <location>
        <begin position="22"/>
        <end position="98"/>
    </location>
</feature>
<dbReference type="Proteomes" id="UP000747542">
    <property type="component" value="Unassembled WGS sequence"/>
</dbReference>
<evidence type="ECO:0000313" key="4">
    <source>
        <dbReference type="Proteomes" id="UP000747542"/>
    </source>
</evidence>
<comment type="caution">
    <text evidence="3">The sequence shown here is derived from an EMBL/GenBank/DDBJ whole genome shotgun (WGS) entry which is preliminary data.</text>
</comment>
<name>A0A8J5JVW6_HOMAM</name>
<keyword evidence="2" id="KW-0732">Signal</keyword>